<feature type="region of interest" description="Disordered" evidence="1">
    <location>
        <begin position="410"/>
        <end position="544"/>
    </location>
</feature>
<comment type="caution">
    <text evidence="2">The sequence shown here is derived from an EMBL/GenBank/DDBJ whole genome shotgun (WGS) entry which is preliminary data.</text>
</comment>
<name>A0ABR0BHS2_PURLI</name>
<protein>
    <recommendedName>
        <fullName evidence="4">Chromo domain-containing protein</fullName>
    </recommendedName>
</protein>
<evidence type="ECO:0008006" key="4">
    <source>
        <dbReference type="Google" id="ProtNLM"/>
    </source>
</evidence>
<feature type="region of interest" description="Disordered" evidence="1">
    <location>
        <begin position="202"/>
        <end position="380"/>
    </location>
</feature>
<evidence type="ECO:0000256" key="1">
    <source>
        <dbReference type="SAM" id="MobiDB-lite"/>
    </source>
</evidence>
<feature type="compositionally biased region" description="Low complexity" evidence="1">
    <location>
        <begin position="559"/>
        <end position="588"/>
    </location>
</feature>
<organism evidence="2 3">
    <name type="scientific">Purpureocillium lilacinum</name>
    <name type="common">Paecilomyces lilacinus</name>
    <dbReference type="NCBI Taxonomy" id="33203"/>
    <lineage>
        <taxon>Eukaryota</taxon>
        <taxon>Fungi</taxon>
        <taxon>Dikarya</taxon>
        <taxon>Ascomycota</taxon>
        <taxon>Pezizomycotina</taxon>
        <taxon>Sordariomycetes</taxon>
        <taxon>Hypocreomycetidae</taxon>
        <taxon>Hypocreales</taxon>
        <taxon>Ophiocordycipitaceae</taxon>
        <taxon>Purpureocillium</taxon>
    </lineage>
</organism>
<proteinExistence type="predicted"/>
<feature type="region of interest" description="Disordered" evidence="1">
    <location>
        <begin position="877"/>
        <end position="976"/>
    </location>
</feature>
<sequence>MGRSRRKKAHPRGPESQPSMGSPRPSDDEKPAQGGPPRWWFSPGPSVSSRFTNHPAVNPKSEAEPPTPLLQLPPAPPASTMPQQPRLGFPPEPPRTAASRPRAPEAWMTTDCGRHDDTARYVAGESAVPAHPTPGNGDQFLVDPARSAAPVVSYPAPRSSGWDHATSSFRPAIHHGQPAQFVTGPGPELSGQGWPHGAFLPEPHGTGHGTVVSSSRHIPAAPNTAGVPLVGHGAPPGGWLPGWRPAEPETQHRSTAVRAGALSKKKSKKARRRLRDSARANTTSGPLAGQRVPAGGGSLPGRQPAEPATHHPSMAGKATGLSRNARKRLLRRSTGTNSTTVQLAVQGAPLGGGPLPGRQPAEPATHHPSMAGKATGLSRNARKRLLRRSTGTNSTTVQLAVQGAPLGGGPLPCRHLAEPATPYPSTAGRAGKKKKARRRLRELARANTTSVQPAAAPPGVGPLRGWQLAEPETQHPSTAVQAEPQARRPCEQQRANQCANTEIPPADAPAPPADGPARDGDGEASGTRAAKRGHPGSRPVTRAISAATAAAAAAAAGGPVATATPPTPTQSHAAASTAAPAAPAGAIPTPGPQPGDRNQEAPSPRKRKRGCSNASSAPEPQPDSGDATHDLARAPEPQPGFENDVYVVYRVLGRHGYKYLVQWQVDGSVGLVTRSAVLDRRMLKKFDSRKSHKGLDEGVDVLRKRARKTGEYQYQIQWPGSEQSVDGCAERRWVAARCIAEERREQELPSIAPKFEVSTVETPWLSESMPSTLWGDPAPFRTGIHLEGTGRDAKGLEFDEEQQVVSQFSRRVRRVRRLHAVLHPARERRFVSRFTSRTLLPRFLLCVLRDLHPLTPSRADRAVRGNLAALDAAAHSIPPLRGTGRHEPALPPPSVSNVAQFRSAHGRPPGRHAARRRASGGQSEPPAPGAALPLSRPDSAATASRVPFERASRQGSLAPEGTLSIRTVGDDALDTM</sequence>
<evidence type="ECO:0000313" key="2">
    <source>
        <dbReference type="EMBL" id="KAK4078048.1"/>
    </source>
</evidence>
<reference evidence="2 3" key="1">
    <citation type="journal article" date="2024" name="Microbiol. Resour. Announc.">
        <title>Genome annotations for the ascomycete fungi Trichoderma harzianum, Trichoderma aggressivum, and Purpureocillium lilacinum.</title>
        <authorList>
            <person name="Beijen E.P.W."/>
            <person name="Ohm R.A."/>
        </authorList>
    </citation>
    <scope>NUCLEOTIDE SEQUENCE [LARGE SCALE GENOMIC DNA]</scope>
    <source>
        <strain evidence="2 3">CBS 150709</strain>
    </source>
</reference>
<feature type="region of interest" description="Disordered" evidence="1">
    <location>
        <begin position="559"/>
        <end position="639"/>
    </location>
</feature>
<feature type="compositionally biased region" description="Basic residues" evidence="1">
    <location>
        <begin position="904"/>
        <end position="918"/>
    </location>
</feature>
<feature type="region of interest" description="Disordered" evidence="1">
    <location>
        <begin position="1"/>
        <end position="108"/>
    </location>
</feature>
<gene>
    <name evidence="2" type="ORF">Purlil1_12112</name>
</gene>
<feature type="compositionally biased region" description="Pro residues" evidence="1">
    <location>
        <begin position="65"/>
        <end position="79"/>
    </location>
</feature>
<feature type="compositionally biased region" description="Basic residues" evidence="1">
    <location>
        <begin position="430"/>
        <end position="440"/>
    </location>
</feature>
<accession>A0ABR0BHS2</accession>
<dbReference type="Proteomes" id="UP001287286">
    <property type="component" value="Unassembled WGS sequence"/>
</dbReference>
<feature type="compositionally biased region" description="Low complexity" evidence="1">
    <location>
        <begin position="95"/>
        <end position="106"/>
    </location>
</feature>
<evidence type="ECO:0000313" key="3">
    <source>
        <dbReference type="Proteomes" id="UP001287286"/>
    </source>
</evidence>
<dbReference type="EMBL" id="JAWRVI010000088">
    <property type="protein sequence ID" value="KAK4078048.1"/>
    <property type="molecule type" value="Genomic_DNA"/>
</dbReference>
<feature type="compositionally biased region" description="Basic residues" evidence="1">
    <location>
        <begin position="263"/>
        <end position="274"/>
    </location>
</feature>
<feature type="compositionally biased region" description="Basic residues" evidence="1">
    <location>
        <begin position="1"/>
        <end position="11"/>
    </location>
</feature>
<keyword evidence="3" id="KW-1185">Reference proteome</keyword>